<dbReference type="GO" id="GO:0009244">
    <property type="term" value="P:lipopolysaccharide core region biosynthetic process"/>
    <property type="evidence" value="ECO:0007669"/>
    <property type="project" value="TreeGrafter"/>
</dbReference>
<dbReference type="NCBIfam" id="TIGR00682">
    <property type="entry name" value="lpxK"/>
    <property type="match status" value="1"/>
</dbReference>
<evidence type="ECO:0000256" key="12">
    <source>
        <dbReference type="ARBA" id="ARBA00029757"/>
    </source>
</evidence>
<evidence type="ECO:0000256" key="1">
    <source>
        <dbReference type="ARBA" id="ARBA00002274"/>
    </source>
</evidence>
<dbReference type="InterPro" id="IPR003758">
    <property type="entry name" value="LpxK"/>
</dbReference>
<evidence type="ECO:0000256" key="10">
    <source>
        <dbReference type="ARBA" id="ARBA00022840"/>
    </source>
</evidence>
<accession>A0A444IPW6</accession>
<dbReference type="AlphaFoldDB" id="A0A444IPW6"/>
<dbReference type="Proteomes" id="UP000287853">
    <property type="component" value="Unassembled WGS sequence"/>
</dbReference>
<evidence type="ECO:0000256" key="8">
    <source>
        <dbReference type="ARBA" id="ARBA00022741"/>
    </source>
</evidence>
<comment type="similarity">
    <text evidence="13">Belongs to the LpxK family.</text>
</comment>
<evidence type="ECO:0000313" key="14">
    <source>
        <dbReference type="EMBL" id="RWX42864.1"/>
    </source>
</evidence>
<evidence type="ECO:0000256" key="2">
    <source>
        <dbReference type="ARBA" id="ARBA00004870"/>
    </source>
</evidence>
<dbReference type="GO" id="GO:0009245">
    <property type="term" value="P:lipid A biosynthetic process"/>
    <property type="evidence" value="ECO:0007669"/>
    <property type="project" value="UniProtKB-UniRule"/>
</dbReference>
<dbReference type="EMBL" id="MTKO01000140">
    <property type="protein sequence ID" value="RWX42864.1"/>
    <property type="molecule type" value="Genomic_DNA"/>
</dbReference>
<evidence type="ECO:0000256" key="6">
    <source>
        <dbReference type="ARBA" id="ARBA00022556"/>
    </source>
</evidence>
<dbReference type="GO" id="GO:0009029">
    <property type="term" value="F:lipid-A 4'-kinase activity"/>
    <property type="evidence" value="ECO:0007669"/>
    <property type="project" value="UniProtKB-UniRule"/>
</dbReference>
<evidence type="ECO:0000256" key="13">
    <source>
        <dbReference type="HAMAP-Rule" id="MF_00409"/>
    </source>
</evidence>
<evidence type="ECO:0000256" key="5">
    <source>
        <dbReference type="ARBA" id="ARBA00022516"/>
    </source>
</evidence>
<keyword evidence="15" id="KW-1185">Reference proteome</keyword>
<gene>
    <name evidence="13" type="primary">lpxK</name>
    <name evidence="14" type="ORF">H206_03412</name>
</gene>
<dbReference type="SUPFAM" id="SSF52540">
    <property type="entry name" value="P-loop containing nucleoside triphosphate hydrolases"/>
    <property type="match status" value="1"/>
</dbReference>
<dbReference type="GO" id="GO:0005886">
    <property type="term" value="C:plasma membrane"/>
    <property type="evidence" value="ECO:0007669"/>
    <property type="project" value="TreeGrafter"/>
</dbReference>
<dbReference type="PANTHER" id="PTHR42724:SF1">
    <property type="entry name" value="TETRAACYLDISACCHARIDE 4'-KINASE, MITOCHONDRIAL-RELATED"/>
    <property type="match status" value="1"/>
</dbReference>
<comment type="function">
    <text evidence="1 13">Transfers the gamma-phosphate of ATP to the 4'-position of a tetraacyldisaccharide 1-phosphate intermediate (termed DS-1-P) to form tetraacyldisaccharide 1,4'-bis-phosphate (lipid IVA).</text>
</comment>
<proteinExistence type="inferred from homology"/>
<name>A0A444IPW6_9BACT</name>
<comment type="pathway">
    <text evidence="2 13">Glycolipid biosynthesis; lipid IV(A) biosynthesis; lipid IV(A) from (3R)-3-hydroxytetradecanoyl-[acyl-carrier-protein] and UDP-N-acetyl-alpha-D-glucosamine: step 6/6.</text>
</comment>
<organism evidence="14 15">
    <name type="scientific">Candidatus Electrothrix aarhusensis</name>
    <dbReference type="NCBI Taxonomy" id="1859131"/>
    <lineage>
        <taxon>Bacteria</taxon>
        <taxon>Pseudomonadati</taxon>
        <taxon>Thermodesulfobacteriota</taxon>
        <taxon>Desulfobulbia</taxon>
        <taxon>Desulfobulbales</taxon>
        <taxon>Desulfobulbaceae</taxon>
        <taxon>Candidatus Electrothrix</taxon>
    </lineage>
</organism>
<evidence type="ECO:0000256" key="3">
    <source>
        <dbReference type="ARBA" id="ARBA00012071"/>
    </source>
</evidence>
<dbReference type="PANTHER" id="PTHR42724">
    <property type="entry name" value="TETRAACYLDISACCHARIDE 4'-KINASE"/>
    <property type="match status" value="1"/>
</dbReference>
<keyword evidence="5 13" id="KW-0444">Lipid biosynthesis</keyword>
<keyword evidence="6 13" id="KW-0441">Lipid A biosynthesis</keyword>
<keyword evidence="7 13" id="KW-0808">Transferase</keyword>
<dbReference type="HAMAP" id="MF_00409">
    <property type="entry name" value="LpxK"/>
    <property type="match status" value="1"/>
</dbReference>
<comment type="caution">
    <text evidence="14">The sequence shown here is derived from an EMBL/GenBank/DDBJ whole genome shotgun (WGS) entry which is preliminary data.</text>
</comment>
<sequence>MTRNFYYALGRPFSPLYSSAMRLREYLYQRKFLKSTPFAVPVISVGNLTLGGTGKTPMVQYLARLLQDNGYKPAIISRGYGGATKERINIVSDGKEIFLNADYVGDEPRMLAESLPGVPVLTGIVRKLPAAEAVKMGADILLLDDGFQHMAIRRDLDIVLFNTDKLAGNSRVFPGGDLREPINALKRCHTFVLTGTDERNQERAENFKTVLRKKFPDKPVFFSRYRPTGLFLQKTDGEKTPVQPEELADQRCFAFCGIAHPEGFSQTLKKLNIKPIALRALPDHFAYAAKTIRQLITEAQQAGATCFLCTEKDLVKLRNIDLKLPLYGVVMEAQPDTALNQLILQHKSIQST</sequence>
<reference evidence="14 15" key="1">
    <citation type="submission" date="2017-01" db="EMBL/GenBank/DDBJ databases">
        <title>The cable genome- insights into the physiology and evolution of filamentous bacteria capable of sulfide oxidation via long distance electron transfer.</title>
        <authorList>
            <person name="Schreiber L."/>
            <person name="Bjerg J.T."/>
            <person name="Boggild A."/>
            <person name="Van De Vossenberg J."/>
            <person name="Meysman F."/>
            <person name="Nielsen L.P."/>
            <person name="Schramm A."/>
            <person name="Kjeldsen K.U."/>
        </authorList>
    </citation>
    <scope>NUCLEOTIDE SEQUENCE [LARGE SCALE GENOMIC DNA]</scope>
    <source>
        <strain evidence="14">MCF</strain>
    </source>
</reference>
<evidence type="ECO:0000313" key="15">
    <source>
        <dbReference type="Proteomes" id="UP000287853"/>
    </source>
</evidence>
<protein>
    <recommendedName>
        <fullName evidence="4 13">Tetraacyldisaccharide 4'-kinase</fullName>
        <ecNumber evidence="3 13">2.7.1.130</ecNumber>
    </recommendedName>
    <alternativeName>
        <fullName evidence="12 13">Lipid A 4'-kinase</fullName>
    </alternativeName>
</protein>
<evidence type="ECO:0000256" key="9">
    <source>
        <dbReference type="ARBA" id="ARBA00022777"/>
    </source>
</evidence>
<evidence type="ECO:0000256" key="4">
    <source>
        <dbReference type="ARBA" id="ARBA00016436"/>
    </source>
</evidence>
<dbReference type="Pfam" id="PF02606">
    <property type="entry name" value="LpxK"/>
    <property type="match status" value="1"/>
</dbReference>
<keyword evidence="9 13" id="KW-0418">Kinase</keyword>
<comment type="catalytic activity">
    <reaction evidence="13">
        <text>a lipid A disaccharide + ATP = a lipid IVA + ADP + H(+)</text>
        <dbReference type="Rhea" id="RHEA:67840"/>
        <dbReference type="ChEBI" id="CHEBI:15378"/>
        <dbReference type="ChEBI" id="CHEBI:30616"/>
        <dbReference type="ChEBI" id="CHEBI:176343"/>
        <dbReference type="ChEBI" id="CHEBI:176425"/>
        <dbReference type="ChEBI" id="CHEBI:456216"/>
        <dbReference type="EC" id="2.7.1.130"/>
    </reaction>
</comment>
<keyword evidence="10 13" id="KW-0067">ATP-binding</keyword>
<keyword evidence="11 13" id="KW-0443">Lipid metabolism</keyword>
<dbReference type="EC" id="2.7.1.130" evidence="3 13"/>
<dbReference type="UniPathway" id="UPA00359">
    <property type="reaction ID" value="UER00482"/>
</dbReference>
<evidence type="ECO:0000256" key="7">
    <source>
        <dbReference type="ARBA" id="ARBA00022679"/>
    </source>
</evidence>
<dbReference type="GO" id="GO:0005524">
    <property type="term" value="F:ATP binding"/>
    <property type="evidence" value="ECO:0007669"/>
    <property type="project" value="UniProtKB-UniRule"/>
</dbReference>
<dbReference type="InterPro" id="IPR027417">
    <property type="entry name" value="P-loop_NTPase"/>
</dbReference>
<keyword evidence="8 13" id="KW-0547">Nucleotide-binding</keyword>
<feature type="binding site" evidence="13">
    <location>
        <begin position="49"/>
        <end position="56"/>
    </location>
    <ligand>
        <name>ATP</name>
        <dbReference type="ChEBI" id="CHEBI:30616"/>
    </ligand>
</feature>
<evidence type="ECO:0000256" key="11">
    <source>
        <dbReference type="ARBA" id="ARBA00023098"/>
    </source>
</evidence>